<evidence type="ECO:0000313" key="3">
    <source>
        <dbReference type="Proteomes" id="UP000557566"/>
    </source>
</evidence>
<name>A0A8H4LXW5_9HYPO</name>
<keyword evidence="3" id="KW-1185">Reference proteome</keyword>
<evidence type="ECO:0000256" key="1">
    <source>
        <dbReference type="SAM" id="MobiDB-lite"/>
    </source>
</evidence>
<dbReference type="EMBL" id="JAAVMX010000005">
    <property type="protein sequence ID" value="KAF4507499.1"/>
    <property type="molecule type" value="Genomic_DNA"/>
</dbReference>
<dbReference type="Proteomes" id="UP000557566">
    <property type="component" value="Unassembled WGS sequence"/>
</dbReference>
<feature type="region of interest" description="Disordered" evidence="1">
    <location>
        <begin position="202"/>
        <end position="243"/>
    </location>
</feature>
<accession>A0A8H4LXW5</accession>
<reference evidence="2 3" key="1">
    <citation type="journal article" date="2020" name="Genome Biol. Evol.">
        <title>A new high-quality draft genome assembly of the Chinese cordyceps Ophiocordyceps sinensis.</title>
        <authorList>
            <person name="Shu R."/>
            <person name="Zhang J."/>
            <person name="Meng Q."/>
            <person name="Zhang H."/>
            <person name="Zhou G."/>
            <person name="Li M."/>
            <person name="Wu P."/>
            <person name="Zhao Y."/>
            <person name="Chen C."/>
            <person name="Qin Q."/>
        </authorList>
    </citation>
    <scope>NUCLEOTIDE SEQUENCE [LARGE SCALE GENOMIC DNA]</scope>
    <source>
        <strain evidence="2 3">IOZ07</strain>
    </source>
</reference>
<comment type="caution">
    <text evidence="2">The sequence shown here is derived from an EMBL/GenBank/DDBJ whole genome shotgun (WGS) entry which is preliminary data.</text>
</comment>
<feature type="region of interest" description="Disordered" evidence="1">
    <location>
        <begin position="66"/>
        <end position="92"/>
    </location>
</feature>
<feature type="compositionally biased region" description="Low complexity" evidence="1">
    <location>
        <begin position="210"/>
        <end position="221"/>
    </location>
</feature>
<feature type="region of interest" description="Disordered" evidence="1">
    <location>
        <begin position="1"/>
        <end position="51"/>
    </location>
</feature>
<sequence>MSANEPETLPATTLTSAKQSSVQTDDPPPADDSSPPPPPFEPLFTLLTNTTTHGTIHPRVQYIFSDDDPSVLSAPPGPAAAAAGPDAGPHRPVLVDLAPSPDGSSWTVAWASSLSPEFALTASRLEPAPQQQHEPAEPDAASSAAPGGVLRLEGVEREPVDARPESLHGSASGSGTVGREDVDALADDFRRRMGVLRRVVGEAERRSEVVQRQQQPQPQQSHGAESRPAEPDGRIQDGEARAK</sequence>
<protein>
    <submittedName>
        <fullName evidence="2">Uncharacterized protein</fullName>
    </submittedName>
</protein>
<feature type="compositionally biased region" description="Basic and acidic residues" evidence="1">
    <location>
        <begin position="153"/>
        <end position="166"/>
    </location>
</feature>
<dbReference type="AlphaFoldDB" id="A0A8H4LXW5"/>
<dbReference type="OrthoDB" id="1681166at2759"/>
<feature type="compositionally biased region" description="Low complexity" evidence="1">
    <location>
        <begin position="126"/>
        <end position="146"/>
    </location>
</feature>
<feature type="compositionally biased region" description="Basic and acidic residues" evidence="1">
    <location>
        <begin position="224"/>
        <end position="243"/>
    </location>
</feature>
<gene>
    <name evidence="2" type="ORF">G6O67_003991</name>
</gene>
<organism evidence="2 3">
    <name type="scientific">Ophiocordyceps sinensis</name>
    <dbReference type="NCBI Taxonomy" id="72228"/>
    <lineage>
        <taxon>Eukaryota</taxon>
        <taxon>Fungi</taxon>
        <taxon>Dikarya</taxon>
        <taxon>Ascomycota</taxon>
        <taxon>Pezizomycotina</taxon>
        <taxon>Sordariomycetes</taxon>
        <taxon>Hypocreomycetidae</taxon>
        <taxon>Hypocreales</taxon>
        <taxon>Ophiocordycipitaceae</taxon>
        <taxon>Ophiocordyceps</taxon>
    </lineage>
</organism>
<proteinExistence type="predicted"/>
<evidence type="ECO:0000313" key="2">
    <source>
        <dbReference type="EMBL" id="KAF4507499.1"/>
    </source>
</evidence>
<feature type="compositionally biased region" description="Polar residues" evidence="1">
    <location>
        <begin position="1"/>
        <end position="24"/>
    </location>
</feature>
<feature type="region of interest" description="Disordered" evidence="1">
    <location>
        <begin position="121"/>
        <end position="181"/>
    </location>
</feature>